<dbReference type="PANTHER" id="PTHR43292:SF3">
    <property type="entry name" value="ACYL-COA DEHYDROGENASE FADE29"/>
    <property type="match status" value="1"/>
</dbReference>
<proteinExistence type="inferred from homology"/>
<feature type="domain" description="Acyl-CoA dehydrogenase/oxidase N-terminal" evidence="9">
    <location>
        <begin position="255"/>
        <end position="331"/>
    </location>
</feature>
<evidence type="ECO:0000256" key="4">
    <source>
        <dbReference type="ARBA" id="ARBA00022827"/>
    </source>
</evidence>
<comment type="similarity">
    <text evidence="2 6">Belongs to the acyl-CoA dehydrogenase family.</text>
</comment>
<dbReference type="Pfam" id="PF02770">
    <property type="entry name" value="Acyl-CoA_dh_M"/>
    <property type="match status" value="1"/>
</dbReference>
<dbReference type="Gene3D" id="1.20.140.10">
    <property type="entry name" value="Butyryl-CoA Dehydrogenase, subunit A, domain 3"/>
    <property type="match status" value="2"/>
</dbReference>
<dbReference type="Gene3D" id="1.10.540.10">
    <property type="entry name" value="Acyl-CoA dehydrogenase/oxidase, N-terminal domain"/>
    <property type="match status" value="1"/>
</dbReference>
<keyword evidence="4 6" id="KW-0274">FAD</keyword>
<reference evidence="10 11" key="1">
    <citation type="submission" date="2024-06" db="EMBL/GenBank/DDBJ databases">
        <title>The Natural Products Discovery Center: Release of the First 8490 Sequenced Strains for Exploring Actinobacteria Biosynthetic Diversity.</title>
        <authorList>
            <person name="Kalkreuter E."/>
            <person name="Kautsar S.A."/>
            <person name="Yang D."/>
            <person name="Bader C.D."/>
            <person name="Teijaro C.N."/>
            <person name="Fluegel L."/>
            <person name="Davis C.M."/>
            <person name="Simpson J.R."/>
            <person name="Lauterbach L."/>
            <person name="Steele A.D."/>
            <person name="Gui C."/>
            <person name="Meng S."/>
            <person name="Li G."/>
            <person name="Viehrig K."/>
            <person name="Ye F."/>
            <person name="Su P."/>
            <person name="Kiefer A.F."/>
            <person name="Nichols A."/>
            <person name="Cepeda A.J."/>
            <person name="Yan W."/>
            <person name="Fan B."/>
            <person name="Jiang Y."/>
            <person name="Adhikari A."/>
            <person name="Zheng C.-J."/>
            <person name="Schuster L."/>
            <person name="Cowan T.M."/>
            <person name="Smanski M.J."/>
            <person name="Chevrette M.G."/>
            <person name="De Carvalho L.P.S."/>
            <person name="Shen B."/>
        </authorList>
    </citation>
    <scope>NUCLEOTIDE SEQUENCE [LARGE SCALE GENOMIC DNA]</scope>
    <source>
        <strain evidence="10 11">NPDC048946</strain>
    </source>
</reference>
<dbReference type="InterPro" id="IPR009100">
    <property type="entry name" value="AcylCoA_DH/oxidase_NM_dom_sf"/>
</dbReference>
<dbReference type="EMBL" id="JBEZFP010000039">
    <property type="protein sequence ID" value="MEU8135242.1"/>
    <property type="molecule type" value="Genomic_DNA"/>
</dbReference>
<name>A0ABV3DHK3_9ACTN</name>
<evidence type="ECO:0000259" key="9">
    <source>
        <dbReference type="Pfam" id="PF02771"/>
    </source>
</evidence>
<feature type="domain" description="Acyl-CoA oxidase/dehydrogenase middle" evidence="8">
    <location>
        <begin position="336"/>
        <end position="428"/>
    </location>
</feature>
<dbReference type="RefSeq" id="WP_358354789.1">
    <property type="nucleotide sequence ID" value="NZ_JBEZFP010000039.1"/>
</dbReference>
<dbReference type="SUPFAM" id="SSF56645">
    <property type="entry name" value="Acyl-CoA dehydrogenase NM domain-like"/>
    <property type="match status" value="1"/>
</dbReference>
<evidence type="ECO:0000256" key="6">
    <source>
        <dbReference type="RuleBase" id="RU362125"/>
    </source>
</evidence>
<organism evidence="10 11">
    <name type="scientific">Streptodolium elevatio</name>
    <dbReference type="NCBI Taxonomy" id="3157996"/>
    <lineage>
        <taxon>Bacteria</taxon>
        <taxon>Bacillati</taxon>
        <taxon>Actinomycetota</taxon>
        <taxon>Actinomycetes</taxon>
        <taxon>Kitasatosporales</taxon>
        <taxon>Streptomycetaceae</taxon>
        <taxon>Streptodolium</taxon>
    </lineage>
</organism>
<keyword evidence="5 6" id="KW-0560">Oxidoreductase</keyword>
<protein>
    <submittedName>
        <fullName evidence="10">Acyl-CoA dehydrogenase family protein</fullName>
    </submittedName>
</protein>
<evidence type="ECO:0000259" key="8">
    <source>
        <dbReference type="Pfam" id="PF02770"/>
    </source>
</evidence>
<dbReference type="Pfam" id="PF00441">
    <property type="entry name" value="Acyl-CoA_dh_1"/>
    <property type="match status" value="2"/>
</dbReference>
<evidence type="ECO:0000256" key="3">
    <source>
        <dbReference type="ARBA" id="ARBA00022630"/>
    </source>
</evidence>
<comment type="cofactor">
    <cofactor evidence="1 6">
        <name>FAD</name>
        <dbReference type="ChEBI" id="CHEBI:57692"/>
    </cofactor>
</comment>
<evidence type="ECO:0000256" key="5">
    <source>
        <dbReference type="ARBA" id="ARBA00023002"/>
    </source>
</evidence>
<dbReference type="InterPro" id="IPR006091">
    <property type="entry name" value="Acyl-CoA_Oxase/DH_mid-dom"/>
</dbReference>
<keyword evidence="3 6" id="KW-0285">Flavoprotein</keyword>
<accession>A0ABV3DHK3</accession>
<dbReference type="InterPro" id="IPR052161">
    <property type="entry name" value="Mycobact_Acyl-CoA_DH"/>
</dbReference>
<evidence type="ECO:0000256" key="2">
    <source>
        <dbReference type="ARBA" id="ARBA00009347"/>
    </source>
</evidence>
<feature type="domain" description="Acyl-CoA dehydrogenase/oxidase C-terminal" evidence="7">
    <location>
        <begin position="89"/>
        <end position="204"/>
    </location>
</feature>
<dbReference type="Gene3D" id="2.40.110.10">
    <property type="entry name" value="Butyryl-CoA Dehydrogenase, subunit A, domain 2"/>
    <property type="match status" value="1"/>
</dbReference>
<dbReference type="Proteomes" id="UP001551482">
    <property type="component" value="Unassembled WGS sequence"/>
</dbReference>
<dbReference type="PANTHER" id="PTHR43292">
    <property type="entry name" value="ACYL-COA DEHYDROGENASE"/>
    <property type="match status" value="1"/>
</dbReference>
<feature type="domain" description="Acyl-CoA dehydrogenase/oxidase C-terminal" evidence="7">
    <location>
        <begin position="440"/>
        <end position="579"/>
    </location>
</feature>
<gene>
    <name evidence="10" type="ORF">AB0C36_17190</name>
</gene>
<evidence type="ECO:0000313" key="11">
    <source>
        <dbReference type="Proteomes" id="UP001551482"/>
    </source>
</evidence>
<dbReference type="InterPro" id="IPR037069">
    <property type="entry name" value="AcylCoA_DH/ox_N_sf"/>
</dbReference>
<evidence type="ECO:0000259" key="7">
    <source>
        <dbReference type="Pfam" id="PF00441"/>
    </source>
</evidence>
<keyword evidence="11" id="KW-1185">Reference proteome</keyword>
<evidence type="ECO:0000256" key="1">
    <source>
        <dbReference type="ARBA" id="ARBA00001974"/>
    </source>
</evidence>
<comment type="caution">
    <text evidence="10">The sequence shown here is derived from an EMBL/GenBank/DDBJ whole genome shotgun (WGS) entry which is preliminary data.</text>
</comment>
<dbReference type="InterPro" id="IPR036250">
    <property type="entry name" value="AcylCo_DH-like_C"/>
</dbReference>
<dbReference type="InterPro" id="IPR009075">
    <property type="entry name" value="AcylCo_DH/oxidase_C"/>
</dbReference>
<dbReference type="InterPro" id="IPR013786">
    <property type="entry name" value="AcylCoA_DH/ox_N"/>
</dbReference>
<evidence type="ECO:0000313" key="10">
    <source>
        <dbReference type="EMBL" id="MEU8135242.1"/>
    </source>
</evidence>
<dbReference type="InterPro" id="IPR046373">
    <property type="entry name" value="Acyl-CoA_Oxase/DH_mid-dom_sf"/>
</dbReference>
<dbReference type="SUPFAM" id="SSF47203">
    <property type="entry name" value="Acyl-CoA dehydrogenase C-terminal domain-like"/>
    <property type="match status" value="2"/>
</dbReference>
<sequence>MEDDELDLLRDTAARIAESLRPADTTRLMAADSAQALAVLERAGLTGMRAAGATAAQVAVVATELARTSAPVAYVDGESGGEAALTLALVCADLVGVARGALDDALRHARTRTQFGRAIGAFQAVAHLAAEAAVDLAAAEAFASHAAWAVDALAADEALAVAAAAREVCAEAAVAVCETAIQVLGGMGMTWEHLAHIRLRRAHAGRRREVDGTTASGVLPDLRGLDSPAEAAFRAELVAWIDGFEAGAEDSAGRPRLAWHRALYSAGYVGVSFPAASGGRGMPAAYEAVVNDELGFRGMPPVPPIGHLAHALRRFGSDTQRETYLADLLSGAVAWCQGFSEPGAGSDLAALTTKARREGDAYRVNGTKIWTSDAVDSDRCLLLCRTGEAGHRGLSMLIVPMDAPGVRVDPIVTAFETREFAQVFFDDVRVPAADRLGGEGDGWAIAMALLAYERGPADIGWTSRLAAAVAEMRARGTGGDPVLAHRLDHAERWLYALRLRVRARLNARDTNDSADADHGPGPEGSIDKLLLTRVDKLIGRLQLDLVGDEAMTGYLWSRAAGIYGGTEQIQRDIVAQRVLGLPRAR</sequence>
<dbReference type="Pfam" id="PF02771">
    <property type="entry name" value="Acyl-CoA_dh_N"/>
    <property type="match status" value="1"/>
</dbReference>